<dbReference type="InterPro" id="IPR036900">
    <property type="entry name" value="A-D-PHexomutase_C_sf"/>
</dbReference>
<dbReference type="InterPro" id="IPR016055">
    <property type="entry name" value="A-D-PHexomutase_a/b/a-I/II/III"/>
</dbReference>
<feature type="active site" description="Phosphoserine intermediate" evidence="12">
    <location>
        <position position="66"/>
    </location>
</feature>
<dbReference type="AlphaFoldDB" id="A0A2R5GYI6"/>
<keyword evidence="6 11" id="KW-0479">Metal-binding</keyword>
<dbReference type="InterPro" id="IPR016657">
    <property type="entry name" value="PAGM"/>
</dbReference>
<dbReference type="FunFam" id="3.40.120.10:FF:000013">
    <property type="entry name" value="Phosphoacetylglucosamine mutase"/>
    <property type="match status" value="1"/>
</dbReference>
<evidence type="ECO:0000256" key="2">
    <source>
        <dbReference type="ARBA" id="ARBA00004865"/>
    </source>
</evidence>
<evidence type="ECO:0000256" key="3">
    <source>
        <dbReference type="ARBA" id="ARBA00010231"/>
    </source>
</evidence>
<dbReference type="FunCoup" id="A0A2R5GYI6">
    <property type="interactions" value="91"/>
</dbReference>
<organism evidence="19 20">
    <name type="scientific">Hondaea fermentalgiana</name>
    <dbReference type="NCBI Taxonomy" id="2315210"/>
    <lineage>
        <taxon>Eukaryota</taxon>
        <taxon>Sar</taxon>
        <taxon>Stramenopiles</taxon>
        <taxon>Bigyra</taxon>
        <taxon>Labyrinthulomycetes</taxon>
        <taxon>Thraustochytrida</taxon>
        <taxon>Thraustochytriidae</taxon>
        <taxon>Hondaea</taxon>
    </lineage>
</organism>
<dbReference type="Pfam" id="PF21404">
    <property type="entry name" value="AMG1_III"/>
    <property type="match status" value="1"/>
</dbReference>
<keyword evidence="20" id="KW-1185">Reference proteome</keyword>
<dbReference type="FunFam" id="3.30.310.50:FF:000003">
    <property type="entry name" value="Phosphoacetylglucosamine mutase"/>
    <property type="match status" value="1"/>
</dbReference>
<evidence type="ECO:0000256" key="7">
    <source>
        <dbReference type="ARBA" id="ARBA00022842"/>
    </source>
</evidence>
<comment type="catalytic activity">
    <reaction evidence="1 11">
        <text>N-acetyl-alpha-D-glucosamine 1-phosphate = N-acetyl-D-glucosamine 6-phosphate</text>
        <dbReference type="Rhea" id="RHEA:23804"/>
        <dbReference type="ChEBI" id="CHEBI:57513"/>
        <dbReference type="ChEBI" id="CHEBI:57776"/>
        <dbReference type="EC" id="5.4.2.3"/>
    </reaction>
</comment>
<dbReference type="GO" id="GO:0005975">
    <property type="term" value="P:carbohydrate metabolic process"/>
    <property type="evidence" value="ECO:0007669"/>
    <property type="project" value="InterPro"/>
</dbReference>
<dbReference type="PANTHER" id="PTHR45955">
    <property type="entry name" value="PHOSPHOACETYLGLUCOSAMINE MUTASE"/>
    <property type="match status" value="1"/>
</dbReference>
<evidence type="ECO:0000256" key="12">
    <source>
        <dbReference type="PIRSR" id="PIRSR016408-1"/>
    </source>
</evidence>
<feature type="binding site" evidence="14">
    <location>
        <position position="294"/>
    </location>
    <ligand>
        <name>Mg(2+)</name>
        <dbReference type="ChEBI" id="CHEBI:18420"/>
    </ligand>
</feature>
<keyword evidence="8 11" id="KW-0413">Isomerase</keyword>
<name>A0A2R5GYI6_9STRA</name>
<dbReference type="OrthoDB" id="1928at2759"/>
<dbReference type="SUPFAM" id="SSF53738">
    <property type="entry name" value="Phosphoglucomutase, first 3 domains"/>
    <property type="match status" value="3"/>
</dbReference>
<proteinExistence type="inferred from homology"/>
<keyword evidence="5" id="KW-0597">Phosphoprotein</keyword>
<evidence type="ECO:0000256" key="4">
    <source>
        <dbReference type="ARBA" id="ARBA00012731"/>
    </source>
</evidence>
<feature type="domain" description="Alpha-D-phosphohexomutase C-terminal" evidence="15">
    <location>
        <begin position="500"/>
        <end position="549"/>
    </location>
</feature>
<evidence type="ECO:0000256" key="10">
    <source>
        <dbReference type="ARBA" id="ARBA00032065"/>
    </source>
</evidence>
<gene>
    <name evidence="19" type="ORF">FCC1311_100162</name>
</gene>
<dbReference type="GO" id="GO:0006048">
    <property type="term" value="P:UDP-N-acetylglucosamine biosynthetic process"/>
    <property type="evidence" value="ECO:0007669"/>
    <property type="project" value="UniProtKB-UniRule"/>
</dbReference>
<dbReference type="GO" id="GO:0004610">
    <property type="term" value="F:phosphoacetylglucosamine mutase activity"/>
    <property type="evidence" value="ECO:0007669"/>
    <property type="project" value="UniProtKB-UniRule"/>
</dbReference>
<dbReference type="Proteomes" id="UP000241890">
    <property type="component" value="Unassembled WGS sequence"/>
</dbReference>
<dbReference type="EC" id="5.4.2.3" evidence="4 11"/>
<dbReference type="InterPro" id="IPR016066">
    <property type="entry name" value="A-D-PHexomutase_CS"/>
</dbReference>
<feature type="domain" description="Alpha-D-phosphohexomutase alpha/beta/alpha" evidence="16">
    <location>
        <begin position="45"/>
        <end position="90"/>
    </location>
</feature>
<evidence type="ECO:0000256" key="13">
    <source>
        <dbReference type="PIRSR" id="PIRSR016408-2"/>
    </source>
</evidence>
<protein>
    <recommendedName>
        <fullName evidence="4 11">Phosphoacetylglucosamine mutase</fullName>
        <shortName evidence="11">PAGM</shortName>
        <ecNumber evidence="4 11">5.4.2.3</ecNumber>
    </recommendedName>
    <alternativeName>
        <fullName evidence="10 11">Acetylglucosamine phosphomutase</fullName>
    </alternativeName>
    <alternativeName>
        <fullName evidence="9 11">N-acetylglucosamine-phosphate mutase</fullName>
    </alternativeName>
</protein>
<keyword evidence="7 11" id="KW-0460">Magnesium</keyword>
<dbReference type="Gene3D" id="3.40.120.10">
    <property type="entry name" value="Alpha-D-Glucose-1,6-Bisphosphate, subunit A, domain 3"/>
    <property type="match status" value="3"/>
</dbReference>
<dbReference type="UniPathway" id="UPA00113">
    <property type="reaction ID" value="UER00530"/>
</dbReference>
<comment type="similarity">
    <text evidence="3 11">Belongs to the phosphohexose mutase family.</text>
</comment>
<feature type="domain" description="Phosphoacetylglucosamine mutase AMG1" evidence="18">
    <location>
        <begin position="197"/>
        <end position="301"/>
    </location>
</feature>
<dbReference type="GO" id="GO:0000287">
    <property type="term" value="F:magnesium ion binding"/>
    <property type="evidence" value="ECO:0007669"/>
    <property type="project" value="InterPro"/>
</dbReference>
<dbReference type="Pfam" id="PF00408">
    <property type="entry name" value="PGM_PMM_IV"/>
    <property type="match status" value="1"/>
</dbReference>
<evidence type="ECO:0000256" key="6">
    <source>
        <dbReference type="ARBA" id="ARBA00022723"/>
    </source>
</evidence>
<dbReference type="PANTHER" id="PTHR45955:SF1">
    <property type="entry name" value="PHOSPHOACETYLGLUCOSAMINE MUTASE"/>
    <property type="match status" value="1"/>
</dbReference>
<dbReference type="InParanoid" id="A0A2R5GYI6"/>
<dbReference type="InterPro" id="IPR049022">
    <property type="entry name" value="AMG1_III"/>
</dbReference>
<comment type="cofactor">
    <cofactor evidence="11 14">
        <name>Mg(2+)</name>
        <dbReference type="ChEBI" id="CHEBI:18420"/>
    </cofactor>
    <text evidence="11 14">Binds 1 Mg(2+) ion per subunit.</text>
</comment>
<dbReference type="PROSITE" id="PS00710">
    <property type="entry name" value="PGM_PMM"/>
    <property type="match status" value="1"/>
</dbReference>
<feature type="binding site" evidence="14">
    <location>
        <position position="296"/>
    </location>
    <ligand>
        <name>Mg(2+)</name>
        <dbReference type="ChEBI" id="CHEBI:18420"/>
    </ligand>
</feature>
<evidence type="ECO:0000259" key="15">
    <source>
        <dbReference type="Pfam" id="PF00408"/>
    </source>
</evidence>
<dbReference type="InterPro" id="IPR049023">
    <property type="entry name" value="AMG1_II"/>
</dbReference>
<comment type="pathway">
    <text evidence="2 11">Nucleotide-sugar biosynthesis; UDP-N-acetyl-alpha-D-glucosamine biosynthesis; N-acetyl-alpha-D-glucosamine 1-phosphate from alpha-D-glucosamine 6-phosphate (route I): step 2/2.</text>
</comment>
<evidence type="ECO:0000259" key="16">
    <source>
        <dbReference type="Pfam" id="PF02878"/>
    </source>
</evidence>
<evidence type="ECO:0000256" key="8">
    <source>
        <dbReference type="ARBA" id="ARBA00023235"/>
    </source>
</evidence>
<evidence type="ECO:0000256" key="1">
    <source>
        <dbReference type="ARBA" id="ARBA00000558"/>
    </source>
</evidence>
<evidence type="ECO:0000259" key="17">
    <source>
        <dbReference type="Pfam" id="PF21404"/>
    </source>
</evidence>
<dbReference type="PIRSF" id="PIRSF016408">
    <property type="entry name" value="PAGM"/>
    <property type="match status" value="1"/>
</dbReference>
<feature type="binding site" description="via phosphate group" evidence="14">
    <location>
        <position position="66"/>
    </location>
    <ligand>
        <name>Mg(2+)</name>
        <dbReference type="ChEBI" id="CHEBI:18420"/>
    </ligand>
</feature>
<evidence type="ECO:0000313" key="19">
    <source>
        <dbReference type="EMBL" id="GBG33793.1"/>
    </source>
</evidence>
<dbReference type="Pfam" id="PF02878">
    <property type="entry name" value="PGM_PMM_I"/>
    <property type="match status" value="2"/>
</dbReference>
<evidence type="ECO:0000256" key="11">
    <source>
        <dbReference type="PIRNR" id="PIRNR016408"/>
    </source>
</evidence>
<feature type="binding site" evidence="13">
    <location>
        <position position="530"/>
    </location>
    <ligand>
        <name>substrate</name>
    </ligand>
</feature>
<feature type="binding site" evidence="13">
    <location>
        <begin position="521"/>
        <end position="525"/>
    </location>
    <ligand>
        <name>substrate</name>
    </ligand>
</feature>
<reference evidence="19 20" key="1">
    <citation type="submission" date="2017-12" db="EMBL/GenBank/DDBJ databases">
        <title>Sequencing, de novo assembly and annotation of complete genome of a new Thraustochytrid species, strain FCC1311.</title>
        <authorList>
            <person name="Sedici K."/>
            <person name="Godart F."/>
            <person name="Aiese Cigliano R."/>
            <person name="Sanseverino W."/>
            <person name="Barakat M."/>
            <person name="Ortet P."/>
            <person name="Marechal E."/>
            <person name="Cagnac O."/>
            <person name="Amato A."/>
        </authorList>
    </citation>
    <scope>NUCLEOTIDE SEQUENCE [LARGE SCALE GENOMIC DNA]</scope>
</reference>
<sequence length="564" mass="60555">MSSMKEAVTKLAAAHPRAQGAVYRYGTAGFREAAEVLDAVFVRVGMLSWVRALSTRANVGLMVTASHNPHRDNGVKLVDPDGGMLSQSWESFATDLCNAQEDKVADVLERICNEIGVDLAAKTPSDIHVFVGWDTRTHSPRLADLAAQGIESVGGAAERIGVVTTPILHHCVRSSNMPEEAELASVEGYRTKLGRAFATLVRTAKPSPAPQLVVDAAFGVGGPCFEALLASLDNEVRPKAEIRNVPTGEAAKAQEEADKLNNGVGAEHVQKKLLFPEQVPNLPDERGVRCCSFDGDADRIVYYRAMGESDSLNLFDGDKIACLYTYFIQMQMAALPDALTSGVKVGCIQTAYANGASTEYITKKLKVDAPRTKTGVKHLHHKAVEYDVGVYFEANGHGTVLFGREFISRLREAAPGLEDDATASAAVETLLALEQLINQATGDAMADLLAVEAILRADSMSLDDWDGFYTDLPSRQLKCQVADRTAIKTSDDESRVLEPASLQDAIDSLVAQYKSGRAFARPSGTEDAVRVYAEADTSAAADELATKVLQAVFDHAGGVGERPN</sequence>
<feature type="domain" description="Phosphoacetylglucosamine mutase AMG1" evidence="17">
    <location>
        <begin position="316"/>
        <end position="457"/>
    </location>
</feature>
<dbReference type="SUPFAM" id="SSF55957">
    <property type="entry name" value="Phosphoglucomutase, C-terminal domain"/>
    <property type="match status" value="1"/>
</dbReference>
<feature type="binding site" evidence="14">
    <location>
        <position position="298"/>
    </location>
    <ligand>
        <name>Mg(2+)</name>
        <dbReference type="ChEBI" id="CHEBI:18420"/>
    </ligand>
</feature>
<feature type="binding site" evidence="13">
    <location>
        <begin position="393"/>
        <end position="395"/>
    </location>
    <ligand>
        <name>substrate</name>
    </ligand>
</feature>
<evidence type="ECO:0000256" key="9">
    <source>
        <dbReference type="ARBA" id="ARBA00031926"/>
    </source>
</evidence>
<evidence type="ECO:0000313" key="20">
    <source>
        <dbReference type="Proteomes" id="UP000241890"/>
    </source>
</evidence>
<evidence type="ECO:0000259" key="18">
    <source>
        <dbReference type="Pfam" id="PF21405"/>
    </source>
</evidence>
<dbReference type="InterPro" id="IPR005843">
    <property type="entry name" value="A-D-PHexomutase_C"/>
</dbReference>
<dbReference type="CDD" id="cd03086">
    <property type="entry name" value="PGM3"/>
    <property type="match status" value="1"/>
</dbReference>
<feature type="domain" description="Alpha-D-phosphohexomutase alpha/beta/alpha" evidence="16">
    <location>
        <begin position="108"/>
        <end position="177"/>
    </location>
</feature>
<evidence type="ECO:0000256" key="14">
    <source>
        <dbReference type="PIRSR" id="PIRSR016408-3"/>
    </source>
</evidence>
<evidence type="ECO:0000256" key="5">
    <source>
        <dbReference type="ARBA" id="ARBA00022553"/>
    </source>
</evidence>
<dbReference type="InterPro" id="IPR005844">
    <property type="entry name" value="A-D-PHexomutase_a/b/a-I"/>
</dbReference>
<dbReference type="Gene3D" id="3.30.310.50">
    <property type="entry name" value="Alpha-D-phosphohexomutase, C-terminal domain"/>
    <property type="match status" value="1"/>
</dbReference>
<dbReference type="Pfam" id="PF21405">
    <property type="entry name" value="AMG1_II"/>
    <property type="match status" value="1"/>
</dbReference>
<accession>A0A2R5GYI6</accession>
<dbReference type="EMBL" id="BEYU01000170">
    <property type="protein sequence ID" value="GBG33793.1"/>
    <property type="molecule type" value="Genomic_DNA"/>
</dbReference>
<comment type="caution">
    <text evidence="19">The sequence shown here is derived from an EMBL/GenBank/DDBJ whole genome shotgun (WGS) entry which is preliminary data.</text>
</comment>